<dbReference type="RefSeq" id="WP_190615290.1">
    <property type="nucleotide sequence ID" value="NZ_AP018712.1"/>
</dbReference>
<protein>
    <recommendedName>
        <fullName evidence="4">VanZ-like domain-containing protein</fullName>
    </recommendedName>
</protein>
<keyword evidence="1" id="KW-1133">Transmembrane helix</keyword>
<keyword evidence="1" id="KW-0472">Membrane</keyword>
<feature type="transmembrane region" description="Helical" evidence="1">
    <location>
        <begin position="40"/>
        <end position="57"/>
    </location>
</feature>
<sequence length="123" mass="14492">MKKEKYFWIFSTLIYIALIIYLSVSKPIVNYSDFKGEDKIIHFIAYFIGADLTFMAVSELKKFYLKILTTLSYLSLPIITEYLQSFSKYHVFDIKDMYAGFLGMCIGFFYFLSKKIAFKDVVK</sequence>
<dbReference type="KEGG" id="ocy:OSSY52_03050"/>
<reference evidence="2 3" key="1">
    <citation type="submission" date="2018-06" db="EMBL/GenBank/DDBJ databases">
        <title>Genome sequencing of Oceanotoga sp. sy52.</title>
        <authorList>
            <person name="Mori K."/>
        </authorList>
    </citation>
    <scope>NUCLEOTIDE SEQUENCE [LARGE SCALE GENOMIC DNA]</scope>
    <source>
        <strain evidence="3">sy52</strain>
    </source>
</reference>
<keyword evidence="3" id="KW-1185">Reference proteome</keyword>
<dbReference type="EMBL" id="AP018712">
    <property type="protein sequence ID" value="BBE30164.1"/>
    <property type="molecule type" value="Genomic_DNA"/>
</dbReference>
<proteinExistence type="predicted"/>
<dbReference type="Proteomes" id="UP000516361">
    <property type="component" value="Chromosome"/>
</dbReference>
<feature type="transmembrane region" description="Helical" evidence="1">
    <location>
        <begin position="97"/>
        <end position="113"/>
    </location>
</feature>
<organism evidence="2 3">
    <name type="scientific">Tepiditoga spiralis</name>
    <dbReference type="NCBI Taxonomy" id="2108365"/>
    <lineage>
        <taxon>Bacteria</taxon>
        <taxon>Thermotogati</taxon>
        <taxon>Thermotogota</taxon>
        <taxon>Thermotogae</taxon>
        <taxon>Petrotogales</taxon>
        <taxon>Petrotogaceae</taxon>
        <taxon>Tepiditoga</taxon>
    </lineage>
</organism>
<feature type="transmembrane region" description="Helical" evidence="1">
    <location>
        <begin position="7"/>
        <end position="28"/>
    </location>
</feature>
<evidence type="ECO:0000313" key="2">
    <source>
        <dbReference type="EMBL" id="BBE30164.1"/>
    </source>
</evidence>
<evidence type="ECO:0008006" key="4">
    <source>
        <dbReference type="Google" id="ProtNLM"/>
    </source>
</evidence>
<evidence type="ECO:0000256" key="1">
    <source>
        <dbReference type="SAM" id="Phobius"/>
    </source>
</evidence>
<feature type="transmembrane region" description="Helical" evidence="1">
    <location>
        <begin position="64"/>
        <end position="85"/>
    </location>
</feature>
<gene>
    <name evidence="2" type="ORF">OSSY52_03050</name>
</gene>
<dbReference type="InParanoid" id="A0A7G1G571"/>
<dbReference type="AlphaFoldDB" id="A0A7G1G571"/>
<keyword evidence="1" id="KW-0812">Transmembrane</keyword>
<name>A0A7G1G571_9BACT</name>
<accession>A0A7G1G571</accession>
<evidence type="ECO:0000313" key="3">
    <source>
        <dbReference type="Proteomes" id="UP000516361"/>
    </source>
</evidence>